<keyword evidence="4" id="KW-0697">Rotamase</keyword>
<dbReference type="PANTHER" id="PTHR46674:SF1">
    <property type="entry name" value="INACTIVE PEPTIDYL-PROLYL CIS-TRANS ISOMERASE FKBP6"/>
    <property type="match status" value="1"/>
</dbReference>
<dbReference type="EC" id="5.2.1.8" evidence="4"/>
<dbReference type="SMART" id="SM00028">
    <property type="entry name" value="TPR"/>
    <property type="match status" value="1"/>
</dbReference>
<evidence type="ECO:0000256" key="2">
    <source>
        <dbReference type="ARBA" id="ARBA00022737"/>
    </source>
</evidence>
<dbReference type="InterPro" id="IPR042282">
    <property type="entry name" value="FKBP6/shu"/>
</dbReference>
<dbReference type="EMBL" id="JAPWTJ010000387">
    <property type="protein sequence ID" value="KAJ8978963.1"/>
    <property type="molecule type" value="Genomic_DNA"/>
</dbReference>
<dbReference type="SUPFAM" id="SSF48452">
    <property type="entry name" value="TPR-like"/>
    <property type="match status" value="1"/>
</dbReference>
<keyword evidence="8" id="KW-1185">Reference proteome</keyword>
<keyword evidence="2" id="KW-0677">Repeat</keyword>
<comment type="catalytic activity">
    <reaction evidence="4">
        <text>[protein]-peptidylproline (omega=180) = [protein]-peptidylproline (omega=0)</text>
        <dbReference type="Rhea" id="RHEA:16237"/>
        <dbReference type="Rhea" id="RHEA-COMP:10747"/>
        <dbReference type="Rhea" id="RHEA-COMP:10748"/>
        <dbReference type="ChEBI" id="CHEBI:83833"/>
        <dbReference type="ChEBI" id="CHEBI:83834"/>
        <dbReference type="EC" id="5.2.1.8"/>
    </reaction>
</comment>
<dbReference type="Pfam" id="PF00254">
    <property type="entry name" value="FKBP_C"/>
    <property type="match status" value="1"/>
</dbReference>
<evidence type="ECO:0000256" key="3">
    <source>
        <dbReference type="ARBA" id="ARBA00022803"/>
    </source>
</evidence>
<dbReference type="PROSITE" id="PS50005">
    <property type="entry name" value="TPR"/>
    <property type="match status" value="1"/>
</dbReference>
<organism evidence="7 8">
    <name type="scientific">Molorchus minor</name>
    <dbReference type="NCBI Taxonomy" id="1323400"/>
    <lineage>
        <taxon>Eukaryota</taxon>
        <taxon>Metazoa</taxon>
        <taxon>Ecdysozoa</taxon>
        <taxon>Arthropoda</taxon>
        <taxon>Hexapoda</taxon>
        <taxon>Insecta</taxon>
        <taxon>Pterygota</taxon>
        <taxon>Neoptera</taxon>
        <taxon>Endopterygota</taxon>
        <taxon>Coleoptera</taxon>
        <taxon>Polyphaga</taxon>
        <taxon>Cucujiformia</taxon>
        <taxon>Chrysomeloidea</taxon>
        <taxon>Cerambycidae</taxon>
        <taxon>Lamiinae</taxon>
        <taxon>Monochamini</taxon>
        <taxon>Molorchus</taxon>
    </lineage>
</organism>
<evidence type="ECO:0000259" key="6">
    <source>
        <dbReference type="PROSITE" id="PS50059"/>
    </source>
</evidence>
<dbReference type="InterPro" id="IPR019734">
    <property type="entry name" value="TPR_rpt"/>
</dbReference>
<accession>A0ABQ9JL71</accession>
<dbReference type="PROSITE" id="PS50059">
    <property type="entry name" value="FKBP_PPIASE"/>
    <property type="match status" value="1"/>
</dbReference>
<dbReference type="InterPro" id="IPR001179">
    <property type="entry name" value="PPIase_FKBP_dom"/>
</dbReference>
<dbReference type="InterPro" id="IPR046357">
    <property type="entry name" value="PPIase_dom_sf"/>
</dbReference>
<keyword evidence="3 5" id="KW-0802">TPR repeat</keyword>
<sequence>MKLNEKSQFLFKPEYAYGKLGCLNRVPPDSEVLFEIELMEIINSAAATSFQNLPPDQQKQFAFPYVLKEKDLYSKNVTAAIREYNTAVGKLEMAHMEDYDDQEKQQELLLLLYTNLLVCYTKIEEPRRACVNFNKINEIVRGTDIQISAKCFYNNAKCLRMLGDFALAKKRLDKAYKLEPKNPEILAEMVALEEEQKKYKKKRRYAYGMLGCLNRVPPDSEVLFEIKLIEIIDFAAATSFQNLPPDQQKQFAFVYDYCLALCAKGKDLY</sequence>
<dbReference type="Gene3D" id="3.10.50.40">
    <property type="match status" value="1"/>
</dbReference>
<evidence type="ECO:0000256" key="1">
    <source>
        <dbReference type="ARBA" id="ARBA00009648"/>
    </source>
</evidence>
<dbReference type="PANTHER" id="PTHR46674">
    <property type="entry name" value="INACTIVE PEPTIDYL-PROLYL CIS-TRANS ISOMERASE FKBP6"/>
    <property type="match status" value="1"/>
</dbReference>
<dbReference type="InterPro" id="IPR011990">
    <property type="entry name" value="TPR-like_helical_dom_sf"/>
</dbReference>
<dbReference type="SUPFAM" id="SSF54534">
    <property type="entry name" value="FKBP-like"/>
    <property type="match status" value="1"/>
</dbReference>
<gene>
    <name evidence="7" type="ORF">NQ317_009360</name>
</gene>
<evidence type="ECO:0000256" key="4">
    <source>
        <dbReference type="PROSITE-ProRule" id="PRU00277"/>
    </source>
</evidence>
<evidence type="ECO:0000313" key="7">
    <source>
        <dbReference type="EMBL" id="KAJ8978963.1"/>
    </source>
</evidence>
<evidence type="ECO:0000313" key="8">
    <source>
        <dbReference type="Proteomes" id="UP001162164"/>
    </source>
</evidence>
<proteinExistence type="inferred from homology"/>
<comment type="similarity">
    <text evidence="1">Belongs to the FKBP6 family.</text>
</comment>
<protein>
    <recommendedName>
        <fullName evidence="4">peptidylprolyl isomerase</fullName>
        <ecNumber evidence="4">5.2.1.8</ecNumber>
    </recommendedName>
</protein>
<reference evidence="7" key="1">
    <citation type="journal article" date="2023" name="Insect Mol. Biol.">
        <title>Genome sequencing provides insights into the evolution of gene families encoding plant cell wall-degrading enzymes in longhorned beetles.</title>
        <authorList>
            <person name="Shin N.R."/>
            <person name="Okamura Y."/>
            <person name="Kirsch R."/>
            <person name="Pauchet Y."/>
        </authorList>
    </citation>
    <scope>NUCLEOTIDE SEQUENCE</scope>
    <source>
        <strain evidence="7">MMC_N1</strain>
    </source>
</reference>
<dbReference type="Proteomes" id="UP001162164">
    <property type="component" value="Unassembled WGS sequence"/>
</dbReference>
<evidence type="ECO:0000256" key="5">
    <source>
        <dbReference type="PROSITE-ProRule" id="PRU00339"/>
    </source>
</evidence>
<comment type="caution">
    <text evidence="7">The sequence shown here is derived from an EMBL/GenBank/DDBJ whole genome shotgun (WGS) entry which is preliminary data.</text>
</comment>
<feature type="repeat" description="TPR" evidence="5">
    <location>
        <begin position="149"/>
        <end position="182"/>
    </location>
</feature>
<name>A0ABQ9JL71_9CUCU</name>
<dbReference type="Gene3D" id="1.25.40.10">
    <property type="entry name" value="Tetratricopeptide repeat domain"/>
    <property type="match status" value="1"/>
</dbReference>
<keyword evidence="4" id="KW-0413">Isomerase</keyword>
<feature type="domain" description="PPIase FKBP-type" evidence="6">
    <location>
        <begin position="1"/>
        <end position="42"/>
    </location>
</feature>